<dbReference type="STRING" id="1006006.Mcup_1360"/>
<evidence type="ECO:0000313" key="4">
    <source>
        <dbReference type="Proteomes" id="UP000007812"/>
    </source>
</evidence>
<dbReference type="Gene3D" id="3.40.640.10">
    <property type="entry name" value="Type I PLP-dependent aspartate aminotransferase-like (Major domain)"/>
    <property type="match status" value="1"/>
</dbReference>
<reference evidence="3 4" key="1">
    <citation type="journal article" date="2011" name="J. Bacteriol.">
        <title>Complete genome sequence of Metallosphaera cuprina, a metal sulfide-oxidizing archaeon from a hot spring.</title>
        <authorList>
            <person name="Liu L.J."/>
            <person name="You X.Y."/>
            <person name="Zheng H."/>
            <person name="Wang S."/>
            <person name="Jiang C.Y."/>
            <person name="Liu S.J."/>
        </authorList>
    </citation>
    <scope>NUCLEOTIDE SEQUENCE [LARGE SCALE GENOMIC DNA]</scope>
    <source>
        <strain evidence="3 4">Ar-4</strain>
    </source>
</reference>
<evidence type="ECO:0000259" key="2">
    <source>
        <dbReference type="Pfam" id="PF00266"/>
    </source>
</evidence>
<dbReference type="Gene3D" id="3.90.1150.10">
    <property type="entry name" value="Aspartate Aminotransferase, domain 1"/>
    <property type="match status" value="1"/>
</dbReference>
<dbReference type="Proteomes" id="UP000007812">
    <property type="component" value="Chromosome"/>
</dbReference>
<accession>F4FY90</accession>
<dbReference type="Pfam" id="PF00266">
    <property type="entry name" value="Aminotran_5"/>
    <property type="match status" value="1"/>
</dbReference>
<feature type="domain" description="Aminotransferase class V" evidence="2">
    <location>
        <begin position="21"/>
        <end position="362"/>
    </location>
</feature>
<dbReference type="InterPro" id="IPR015421">
    <property type="entry name" value="PyrdxlP-dep_Trfase_major"/>
</dbReference>
<protein>
    <submittedName>
        <fullName evidence="3">Aminotransferase, class V</fullName>
    </submittedName>
</protein>
<dbReference type="PANTHER" id="PTHR43586">
    <property type="entry name" value="CYSTEINE DESULFURASE"/>
    <property type="match status" value="1"/>
</dbReference>
<gene>
    <name evidence="3" type="ordered locus">Mcup_1360</name>
</gene>
<organism evidence="3 4">
    <name type="scientific">Metallosphaera cuprina (strain Ar-4)</name>
    <dbReference type="NCBI Taxonomy" id="1006006"/>
    <lineage>
        <taxon>Archaea</taxon>
        <taxon>Thermoproteota</taxon>
        <taxon>Thermoprotei</taxon>
        <taxon>Sulfolobales</taxon>
        <taxon>Sulfolobaceae</taxon>
        <taxon>Metallosphaera</taxon>
    </lineage>
</organism>
<keyword evidence="3" id="KW-0032">Aminotransferase</keyword>
<evidence type="ECO:0000256" key="1">
    <source>
        <dbReference type="ARBA" id="ARBA00022898"/>
    </source>
</evidence>
<dbReference type="AlphaFoldDB" id="F4FY90"/>
<keyword evidence="4" id="KW-1185">Reference proteome</keyword>
<evidence type="ECO:0000313" key="3">
    <source>
        <dbReference type="EMBL" id="AEB95463.1"/>
    </source>
</evidence>
<dbReference type="SUPFAM" id="SSF53383">
    <property type="entry name" value="PLP-dependent transferases"/>
    <property type="match status" value="1"/>
</dbReference>
<keyword evidence="1" id="KW-0663">Pyridoxal phosphate</keyword>
<proteinExistence type="predicted"/>
<dbReference type="InterPro" id="IPR015422">
    <property type="entry name" value="PyrdxlP-dep_Trfase_small"/>
</dbReference>
<sequence>MILLIDFSEFREEIPAVKEFVYLNHAAVSPTPIFALMESFRYIYGISSKGSLHANVIENDDLLSLRETVSKFINSSPNEISFVPNTSYGINMIVHGLRLNRGDLILTNNLEFPATVYPLYKLTQRGIKVKMIKSGPAELESSIYNEITDDVKLVVISHVSFNTGVKLNVKRIAEKAKRVGSLVLVDSIQSAGAMKIDVKEMNVDFLVSGGYKWLMSPQGSGFMFVREGLIEDPPFYGWKTSSSFMDFDPERFSLEKGPRRFEIGTVDVSSNLALCKVIERLTPLREDVERRILELSAHAIDEAEDKGLEVVTPKEARAGIVVVKVNEPKKIAEKLLARKIVVSPRGAGIRLSSHFYNTEEEISKAISGIREALT</sequence>
<dbReference type="KEGG" id="mcn:Mcup_1360"/>
<dbReference type="InterPro" id="IPR000192">
    <property type="entry name" value="Aminotrans_V_dom"/>
</dbReference>
<keyword evidence="3" id="KW-0808">Transferase</keyword>
<dbReference type="PANTHER" id="PTHR43586:SF8">
    <property type="entry name" value="CYSTEINE DESULFURASE 1, CHLOROPLASTIC"/>
    <property type="match status" value="1"/>
</dbReference>
<dbReference type="EMBL" id="CP002656">
    <property type="protein sequence ID" value="AEB95463.1"/>
    <property type="molecule type" value="Genomic_DNA"/>
</dbReference>
<dbReference type="GO" id="GO:0008483">
    <property type="term" value="F:transaminase activity"/>
    <property type="evidence" value="ECO:0007669"/>
    <property type="project" value="UniProtKB-KW"/>
</dbReference>
<dbReference type="PATRIC" id="fig|1006006.8.peg.1355"/>
<name>F4FY90_METCR</name>
<dbReference type="HOGENOM" id="CLU_003433_2_1_2"/>
<dbReference type="InterPro" id="IPR015424">
    <property type="entry name" value="PyrdxlP-dep_Trfase"/>
</dbReference>
<dbReference type="eggNOG" id="arCOG00065">
    <property type="taxonomic scope" value="Archaea"/>
</dbReference>